<feature type="transmembrane region" description="Helical" evidence="5">
    <location>
        <begin position="85"/>
        <end position="108"/>
    </location>
</feature>
<keyword evidence="4 5" id="KW-0472">Membrane</keyword>
<comment type="subcellular location">
    <subcellularLocation>
        <location evidence="1">Membrane</location>
        <topology evidence="1">Multi-pass membrane protein</topology>
    </subcellularLocation>
</comment>
<feature type="transmembrane region" description="Helical" evidence="5">
    <location>
        <begin position="191"/>
        <end position="209"/>
    </location>
</feature>
<dbReference type="InterPro" id="IPR044880">
    <property type="entry name" value="NCX_ion-bd_dom_sf"/>
</dbReference>
<dbReference type="Pfam" id="PF01699">
    <property type="entry name" value="Na_Ca_ex"/>
    <property type="match status" value="2"/>
</dbReference>
<feature type="domain" description="Sodium/calcium exchanger membrane region" evidence="6">
    <location>
        <begin position="191"/>
        <end position="333"/>
    </location>
</feature>
<feature type="transmembrane region" description="Helical" evidence="5">
    <location>
        <begin position="255"/>
        <end position="276"/>
    </location>
</feature>
<proteinExistence type="predicted"/>
<dbReference type="PANTHER" id="PTHR10846">
    <property type="entry name" value="SODIUM/POTASSIUM/CALCIUM EXCHANGER"/>
    <property type="match status" value="1"/>
</dbReference>
<evidence type="ECO:0000256" key="3">
    <source>
        <dbReference type="ARBA" id="ARBA00022989"/>
    </source>
</evidence>
<dbReference type="PANTHER" id="PTHR10846:SF8">
    <property type="entry name" value="INNER MEMBRANE PROTEIN YRBG"/>
    <property type="match status" value="1"/>
</dbReference>
<feature type="transmembrane region" description="Helical" evidence="5">
    <location>
        <begin position="320"/>
        <end position="337"/>
    </location>
</feature>
<protein>
    <submittedName>
        <fullName evidence="7">Calcium/sodium antiporter</fullName>
    </submittedName>
</protein>
<name>A0ABS7T9K9_9GAMM</name>
<evidence type="ECO:0000256" key="4">
    <source>
        <dbReference type="ARBA" id="ARBA00023136"/>
    </source>
</evidence>
<dbReference type="NCBIfam" id="TIGR00367">
    <property type="entry name" value="calcium/sodium antiporter"/>
    <property type="match status" value="1"/>
</dbReference>
<dbReference type="Proteomes" id="UP001430954">
    <property type="component" value="Unassembled WGS sequence"/>
</dbReference>
<feature type="transmembrane region" description="Helical" evidence="5">
    <location>
        <begin position="147"/>
        <end position="164"/>
    </location>
</feature>
<sequence>MAWRWCSPAFATSATEVDLLVVLKLVAGLAMLLGGAELLVRGASRLALRWGMAPLVVGLTVVAFGTSAPELAIGIGAAFKGEADIALGNVVGSNIANVLLILGICALVSPLVVRRQLIWLDVPVMVAVSLGVLAMSLDGELVRGEGIALVALGVAYVGGLLWMARRGNGDDAAGDAEVPDAGADVPAWRHLLVLVAGLAVLVLGSQWLVDGAVSIATAMGVSELVIGLTVVAIGTSLPEIATSVLAVMRGERDMAVGNIVGSNVFNLLFVLGATAAMAPDGIAVGAAAVRFDLPVMTAVALACMPIFFTGHCIQRWEGGLFLGYYLAYLAYLLLDAADHDALPAFSAMMMAFVVPLTVITLAVVTLRAWRARHPRP</sequence>
<evidence type="ECO:0000313" key="8">
    <source>
        <dbReference type="Proteomes" id="UP001430954"/>
    </source>
</evidence>
<gene>
    <name evidence="7" type="ORF">K6753_13615</name>
</gene>
<keyword evidence="2 5" id="KW-0812">Transmembrane</keyword>
<evidence type="ECO:0000259" key="6">
    <source>
        <dbReference type="Pfam" id="PF01699"/>
    </source>
</evidence>
<feature type="transmembrane region" description="Helical" evidence="5">
    <location>
        <begin position="343"/>
        <end position="366"/>
    </location>
</feature>
<feature type="transmembrane region" description="Helical" evidence="5">
    <location>
        <begin position="20"/>
        <end position="40"/>
    </location>
</feature>
<keyword evidence="3 5" id="KW-1133">Transmembrane helix</keyword>
<feature type="transmembrane region" description="Helical" evidence="5">
    <location>
        <begin position="117"/>
        <end position="135"/>
    </location>
</feature>
<evidence type="ECO:0000313" key="7">
    <source>
        <dbReference type="EMBL" id="MBZ4040570.1"/>
    </source>
</evidence>
<feature type="domain" description="Sodium/calcium exchanger membrane region" evidence="6">
    <location>
        <begin position="23"/>
        <end position="158"/>
    </location>
</feature>
<evidence type="ECO:0000256" key="2">
    <source>
        <dbReference type="ARBA" id="ARBA00022692"/>
    </source>
</evidence>
<dbReference type="Gene3D" id="1.20.1420.30">
    <property type="entry name" value="NCX, central ion-binding region"/>
    <property type="match status" value="1"/>
</dbReference>
<feature type="transmembrane region" description="Helical" evidence="5">
    <location>
        <begin position="282"/>
        <end position="308"/>
    </location>
</feature>
<accession>A0ABS7T9K9</accession>
<evidence type="ECO:0000256" key="1">
    <source>
        <dbReference type="ARBA" id="ARBA00004141"/>
    </source>
</evidence>
<reference evidence="7 8" key="1">
    <citation type="submission" date="2021-09" db="EMBL/GenBank/DDBJ databases">
        <title>Lysobacter sp. 13A isolated from the river sediment.</title>
        <authorList>
            <person name="Liu H."/>
            <person name="Li S."/>
            <person name="Mao S."/>
        </authorList>
    </citation>
    <scope>NUCLEOTIDE SEQUENCE [LARGE SCALE GENOMIC DNA]</scope>
    <source>
        <strain evidence="7 8">13A</strain>
    </source>
</reference>
<keyword evidence="8" id="KW-1185">Reference proteome</keyword>
<feature type="transmembrane region" description="Helical" evidence="5">
    <location>
        <begin position="52"/>
        <end position="79"/>
    </location>
</feature>
<organism evidence="7 8">
    <name type="scientific">Novilysobacter selenitireducens</name>
    <dbReference type="NCBI Taxonomy" id="2872639"/>
    <lineage>
        <taxon>Bacteria</taxon>
        <taxon>Pseudomonadati</taxon>
        <taxon>Pseudomonadota</taxon>
        <taxon>Gammaproteobacteria</taxon>
        <taxon>Lysobacterales</taxon>
        <taxon>Lysobacteraceae</taxon>
        <taxon>Novilysobacter</taxon>
    </lineage>
</organism>
<dbReference type="EMBL" id="JAINZW010000008">
    <property type="protein sequence ID" value="MBZ4040570.1"/>
    <property type="molecule type" value="Genomic_DNA"/>
</dbReference>
<comment type="caution">
    <text evidence="7">The sequence shown here is derived from an EMBL/GenBank/DDBJ whole genome shotgun (WGS) entry which is preliminary data.</text>
</comment>
<dbReference type="InterPro" id="IPR004837">
    <property type="entry name" value="NaCa_Exmemb"/>
</dbReference>
<dbReference type="InterPro" id="IPR004481">
    <property type="entry name" value="K/Na/Ca-exchanger"/>
</dbReference>
<evidence type="ECO:0000256" key="5">
    <source>
        <dbReference type="SAM" id="Phobius"/>
    </source>
</evidence>